<evidence type="ECO:0000256" key="5">
    <source>
        <dbReference type="SAM" id="Phobius"/>
    </source>
</evidence>
<dbReference type="GO" id="GO:0016020">
    <property type="term" value="C:membrane"/>
    <property type="evidence" value="ECO:0007669"/>
    <property type="project" value="UniProtKB-SubCell"/>
</dbReference>
<sequence length="194" mass="21581">MKKTFFRAVDLLIKPEAAWAEIASESHGTKEIVLFALIIVCFPALAMFIGYVFVGLPMDYGYARMPVNGAVLASVIFYVLSLLAVFAVAFMISMFCRHFKVEGEWTDCFKLAVYSATAPFLTGGFYVFPVVSFLKIIGFYGVITLFSGLPIILKIPKEKELYFVVNIIVFAIIIMVVFFGLVDYFLAPISSGIL</sequence>
<reference evidence="7 8" key="1">
    <citation type="journal article" date="2016" name="Nat. Commun.">
        <title>Thousands of microbial genomes shed light on interconnected biogeochemical processes in an aquifer system.</title>
        <authorList>
            <person name="Anantharaman K."/>
            <person name="Brown C.T."/>
            <person name="Hug L.A."/>
            <person name="Sharon I."/>
            <person name="Castelle C.J."/>
            <person name="Probst A.J."/>
            <person name="Thomas B.C."/>
            <person name="Singh A."/>
            <person name="Wilkins M.J."/>
            <person name="Karaoz U."/>
            <person name="Brodie E.L."/>
            <person name="Williams K.H."/>
            <person name="Hubbard S.S."/>
            <person name="Banfield J.F."/>
        </authorList>
    </citation>
    <scope>NUCLEOTIDE SEQUENCE [LARGE SCALE GENOMIC DNA]</scope>
</reference>
<keyword evidence="3 5" id="KW-1133">Transmembrane helix</keyword>
<comment type="subcellular location">
    <subcellularLocation>
        <location evidence="1">Membrane</location>
        <topology evidence="1">Multi-pass membrane protein</topology>
    </subcellularLocation>
</comment>
<evidence type="ECO:0000259" key="6">
    <source>
        <dbReference type="Pfam" id="PF04893"/>
    </source>
</evidence>
<feature type="transmembrane region" description="Helical" evidence="5">
    <location>
        <begin position="32"/>
        <end position="55"/>
    </location>
</feature>
<name>A0A1F4S404_UNCSA</name>
<accession>A0A1F4S404</accession>
<keyword evidence="2 5" id="KW-0812">Transmembrane</keyword>
<feature type="domain" description="Yip1" evidence="6">
    <location>
        <begin position="10"/>
        <end position="177"/>
    </location>
</feature>
<dbReference type="EMBL" id="MEUA01000024">
    <property type="protein sequence ID" value="OGC15165.1"/>
    <property type="molecule type" value="Genomic_DNA"/>
</dbReference>
<feature type="transmembrane region" description="Helical" evidence="5">
    <location>
        <begin position="160"/>
        <end position="182"/>
    </location>
</feature>
<comment type="caution">
    <text evidence="7">The sequence shown here is derived from an EMBL/GenBank/DDBJ whole genome shotgun (WGS) entry which is preliminary data.</text>
</comment>
<evidence type="ECO:0000256" key="4">
    <source>
        <dbReference type="ARBA" id="ARBA00023136"/>
    </source>
</evidence>
<dbReference type="Pfam" id="PF04893">
    <property type="entry name" value="Yip1"/>
    <property type="match status" value="1"/>
</dbReference>
<dbReference type="Proteomes" id="UP000177905">
    <property type="component" value="Unassembled WGS sequence"/>
</dbReference>
<protein>
    <recommendedName>
        <fullName evidence="6">Yip1 domain-containing protein</fullName>
    </recommendedName>
</protein>
<feature type="transmembrane region" description="Helical" evidence="5">
    <location>
        <begin position="75"/>
        <end position="96"/>
    </location>
</feature>
<feature type="transmembrane region" description="Helical" evidence="5">
    <location>
        <begin position="133"/>
        <end position="153"/>
    </location>
</feature>
<evidence type="ECO:0000256" key="1">
    <source>
        <dbReference type="ARBA" id="ARBA00004141"/>
    </source>
</evidence>
<gene>
    <name evidence="7" type="ORF">A2290_08870</name>
</gene>
<dbReference type="AlphaFoldDB" id="A0A1F4S404"/>
<evidence type="ECO:0000256" key="3">
    <source>
        <dbReference type="ARBA" id="ARBA00022989"/>
    </source>
</evidence>
<proteinExistence type="predicted"/>
<keyword evidence="4 5" id="KW-0472">Membrane</keyword>
<dbReference type="InterPro" id="IPR006977">
    <property type="entry name" value="Yip1_dom"/>
</dbReference>
<evidence type="ECO:0000313" key="7">
    <source>
        <dbReference type="EMBL" id="OGC15165.1"/>
    </source>
</evidence>
<feature type="transmembrane region" description="Helical" evidence="5">
    <location>
        <begin position="108"/>
        <end position="127"/>
    </location>
</feature>
<evidence type="ECO:0000313" key="8">
    <source>
        <dbReference type="Proteomes" id="UP000177905"/>
    </source>
</evidence>
<organism evidence="7 8">
    <name type="scientific">candidate division WOR-1 bacterium RIFOXYB2_FULL_36_35</name>
    <dbReference type="NCBI Taxonomy" id="1802578"/>
    <lineage>
        <taxon>Bacteria</taxon>
        <taxon>Bacillati</taxon>
        <taxon>Saganbacteria</taxon>
    </lineage>
</organism>
<evidence type="ECO:0000256" key="2">
    <source>
        <dbReference type="ARBA" id="ARBA00022692"/>
    </source>
</evidence>